<sequence>MRAVGNEHLSKAEWRERLTAARSAVPIARRVAEASALARFVAGLPPAETVCGYVPFGSEPGSLALLDVLRNAGSRVLLPVVPAEPGPLDWAEYTGSASLAPGRFRGVLEPVGARLGATAVKQATLVLVPALAVDHHGVRLGRGAGFYDRSLGAVSHADLVAIVRDEELVPRLPAEPHDALMTGVLLPGRGFVRLPLARPGV</sequence>
<evidence type="ECO:0000256" key="5">
    <source>
        <dbReference type="RuleBase" id="RU361279"/>
    </source>
</evidence>
<evidence type="ECO:0000256" key="1">
    <source>
        <dbReference type="ARBA" id="ARBA00010638"/>
    </source>
</evidence>
<keyword evidence="5" id="KW-0460">Magnesium</keyword>
<dbReference type="Pfam" id="PF01812">
    <property type="entry name" value="5-FTHF_cyc-lig"/>
    <property type="match status" value="1"/>
</dbReference>
<feature type="binding site" evidence="4">
    <location>
        <begin position="11"/>
        <end position="15"/>
    </location>
    <ligand>
        <name>ATP</name>
        <dbReference type="ChEBI" id="CHEBI:30616"/>
    </ligand>
</feature>
<dbReference type="KEGG" id="aab:A4R43_24955"/>
<dbReference type="NCBIfam" id="TIGR02727">
    <property type="entry name" value="MTHFS_bact"/>
    <property type="match status" value="1"/>
</dbReference>
<dbReference type="Proteomes" id="UP000250434">
    <property type="component" value="Chromosome"/>
</dbReference>
<dbReference type="InterPro" id="IPR037171">
    <property type="entry name" value="NagB/RpiA_transferase-like"/>
</dbReference>
<dbReference type="OrthoDB" id="3242798at2"/>
<dbReference type="EC" id="6.3.3.2" evidence="5"/>
<dbReference type="SUPFAM" id="SSF100950">
    <property type="entry name" value="NagB/RpiA/CoA transferase-like"/>
    <property type="match status" value="1"/>
</dbReference>
<comment type="catalytic activity">
    <reaction evidence="5">
        <text>(6S)-5-formyl-5,6,7,8-tetrahydrofolate + ATP = (6R)-5,10-methenyltetrahydrofolate + ADP + phosphate</text>
        <dbReference type="Rhea" id="RHEA:10488"/>
        <dbReference type="ChEBI" id="CHEBI:30616"/>
        <dbReference type="ChEBI" id="CHEBI:43474"/>
        <dbReference type="ChEBI" id="CHEBI:57455"/>
        <dbReference type="ChEBI" id="CHEBI:57457"/>
        <dbReference type="ChEBI" id="CHEBI:456216"/>
        <dbReference type="EC" id="6.3.3.2"/>
    </reaction>
</comment>
<dbReference type="GO" id="GO:0030272">
    <property type="term" value="F:5-formyltetrahydrofolate cyclo-ligase activity"/>
    <property type="evidence" value="ECO:0007669"/>
    <property type="project" value="UniProtKB-EC"/>
</dbReference>
<feature type="binding site" evidence="4">
    <location>
        <begin position="139"/>
        <end position="147"/>
    </location>
    <ligand>
        <name>ATP</name>
        <dbReference type="ChEBI" id="CHEBI:30616"/>
    </ligand>
</feature>
<dbReference type="GO" id="GO:0046872">
    <property type="term" value="F:metal ion binding"/>
    <property type="evidence" value="ECO:0007669"/>
    <property type="project" value="UniProtKB-KW"/>
</dbReference>
<evidence type="ECO:0000313" key="7">
    <source>
        <dbReference type="Proteomes" id="UP000250434"/>
    </source>
</evidence>
<comment type="similarity">
    <text evidence="1 5">Belongs to the 5-formyltetrahydrofolate cyclo-ligase family.</text>
</comment>
<dbReference type="InterPro" id="IPR002698">
    <property type="entry name" value="FTHF_cligase"/>
</dbReference>
<keyword evidence="2 4" id="KW-0547">Nucleotide-binding</keyword>
<evidence type="ECO:0000256" key="2">
    <source>
        <dbReference type="ARBA" id="ARBA00022741"/>
    </source>
</evidence>
<dbReference type="PANTHER" id="PTHR23407:SF1">
    <property type="entry name" value="5-FORMYLTETRAHYDROFOLATE CYCLO-LIGASE"/>
    <property type="match status" value="1"/>
</dbReference>
<dbReference type="Gene3D" id="3.40.50.10420">
    <property type="entry name" value="NagB/RpiA/CoA transferase-like"/>
    <property type="match status" value="1"/>
</dbReference>
<evidence type="ECO:0000313" key="6">
    <source>
        <dbReference type="EMBL" id="AXB45339.1"/>
    </source>
</evidence>
<dbReference type="GO" id="GO:0005524">
    <property type="term" value="F:ATP binding"/>
    <property type="evidence" value="ECO:0007669"/>
    <property type="project" value="UniProtKB-KW"/>
</dbReference>
<dbReference type="PIRSF" id="PIRSF006806">
    <property type="entry name" value="FTHF_cligase"/>
    <property type="match status" value="1"/>
</dbReference>
<feature type="binding site" evidence="4">
    <location>
        <position position="59"/>
    </location>
    <ligand>
        <name>substrate</name>
    </ligand>
</feature>
<keyword evidence="7" id="KW-1185">Reference proteome</keyword>
<dbReference type="AlphaFoldDB" id="A0A344LBB5"/>
<dbReference type="EMBL" id="CP015163">
    <property type="protein sequence ID" value="AXB45339.1"/>
    <property type="molecule type" value="Genomic_DNA"/>
</dbReference>
<reference evidence="6 7" key="1">
    <citation type="submission" date="2016-04" db="EMBL/GenBank/DDBJ databases">
        <title>Complete genome sequence and analysis of deep-sea sediment isolate, Amycolatopsis sp. WP1.</title>
        <authorList>
            <person name="Wang H."/>
            <person name="Chen S."/>
            <person name="Wu Q."/>
        </authorList>
    </citation>
    <scope>NUCLEOTIDE SEQUENCE [LARGE SCALE GENOMIC DNA]</scope>
    <source>
        <strain evidence="6 7">WP1</strain>
    </source>
</reference>
<dbReference type="GO" id="GO:0009396">
    <property type="term" value="P:folic acid-containing compound biosynthetic process"/>
    <property type="evidence" value="ECO:0007669"/>
    <property type="project" value="TreeGrafter"/>
</dbReference>
<proteinExistence type="inferred from homology"/>
<gene>
    <name evidence="6" type="ORF">A4R43_24955</name>
</gene>
<protein>
    <recommendedName>
        <fullName evidence="5">5-formyltetrahydrofolate cyclo-ligase</fullName>
        <ecNumber evidence="5">6.3.3.2</ecNumber>
    </recommendedName>
</protein>
<organism evidence="6 7">
    <name type="scientific">Amycolatopsis albispora</name>
    <dbReference type="NCBI Taxonomy" id="1804986"/>
    <lineage>
        <taxon>Bacteria</taxon>
        <taxon>Bacillati</taxon>
        <taxon>Actinomycetota</taxon>
        <taxon>Actinomycetes</taxon>
        <taxon>Pseudonocardiales</taxon>
        <taxon>Pseudonocardiaceae</taxon>
        <taxon>Amycolatopsis</taxon>
    </lineage>
</organism>
<dbReference type="GO" id="GO:0035999">
    <property type="term" value="P:tetrahydrofolate interconversion"/>
    <property type="evidence" value="ECO:0007669"/>
    <property type="project" value="TreeGrafter"/>
</dbReference>
<name>A0A344LBB5_9PSEU</name>
<keyword evidence="6" id="KW-0436">Ligase</keyword>
<keyword evidence="3 4" id="KW-0067">ATP-binding</keyword>
<dbReference type="PANTHER" id="PTHR23407">
    <property type="entry name" value="ATPASE INHIBITOR/5-FORMYLTETRAHYDROFOLATE CYCLO-LIGASE"/>
    <property type="match status" value="1"/>
</dbReference>
<accession>A0A344LBB5</accession>
<feature type="binding site" evidence="4">
    <location>
        <position position="54"/>
    </location>
    <ligand>
        <name>substrate</name>
    </ligand>
</feature>
<evidence type="ECO:0000256" key="3">
    <source>
        <dbReference type="ARBA" id="ARBA00022840"/>
    </source>
</evidence>
<evidence type="ECO:0000256" key="4">
    <source>
        <dbReference type="PIRSR" id="PIRSR006806-1"/>
    </source>
</evidence>
<dbReference type="RefSeq" id="WP_113694571.1">
    <property type="nucleotide sequence ID" value="NZ_CP015163.1"/>
</dbReference>
<dbReference type="InterPro" id="IPR024185">
    <property type="entry name" value="FTHF_cligase-like_sf"/>
</dbReference>
<keyword evidence="5" id="KW-0479">Metal-binding</keyword>
<comment type="cofactor">
    <cofactor evidence="5">
        <name>Mg(2+)</name>
        <dbReference type="ChEBI" id="CHEBI:18420"/>
    </cofactor>
</comment>